<keyword evidence="4" id="KW-0732">Signal</keyword>
<accession>A0A9R1S8Z4</accession>
<comment type="similarity">
    <text evidence="1 3">Belongs to the glycosyl hydrolase 1 family.</text>
</comment>
<keyword evidence="2" id="KW-0378">Hydrolase</keyword>
<dbReference type="InterPro" id="IPR017853">
    <property type="entry name" value="GH"/>
</dbReference>
<evidence type="ECO:0000256" key="2">
    <source>
        <dbReference type="ARBA" id="ARBA00022801"/>
    </source>
</evidence>
<name>A0A9R1S8Z4_TRITD</name>
<dbReference type="Proteomes" id="UP000324705">
    <property type="component" value="Chromosome 3B"/>
</dbReference>
<dbReference type="AlphaFoldDB" id="A0A9R1S8Z4"/>
<dbReference type="InterPro" id="IPR033132">
    <property type="entry name" value="GH_1_N_CS"/>
</dbReference>
<dbReference type="InterPro" id="IPR001360">
    <property type="entry name" value="Glyco_hydro_1"/>
</dbReference>
<dbReference type="SUPFAM" id="SSF51445">
    <property type="entry name" value="(Trans)glycosidases"/>
    <property type="match status" value="1"/>
</dbReference>
<protein>
    <recommendedName>
        <fullName evidence="7">4-hydroxy-7-methoxy-3-oxo-3,4-dihydro-2H-1,4-benzoxazin-2-yl glucosidebeta-D-glucosidase</fullName>
    </recommendedName>
</protein>
<dbReference type="PROSITE" id="PS00653">
    <property type="entry name" value="GLYCOSYL_HYDROL_F1_2"/>
    <property type="match status" value="1"/>
</dbReference>
<dbReference type="GO" id="GO:0005975">
    <property type="term" value="P:carbohydrate metabolic process"/>
    <property type="evidence" value="ECO:0007669"/>
    <property type="project" value="InterPro"/>
</dbReference>
<dbReference type="PANTHER" id="PTHR10353:SF321">
    <property type="entry name" value="4-HYDROXY-7-METHOXY-3-OXO-3,4-DIHYDRO-2H-1,4-BENZOXAZIN-2-YL GLUCOSIDEBETA-D-GLUCOSIDASE"/>
    <property type="match status" value="1"/>
</dbReference>
<evidence type="ECO:0000313" key="6">
    <source>
        <dbReference type="Proteomes" id="UP000324705"/>
    </source>
</evidence>
<evidence type="ECO:0000313" key="5">
    <source>
        <dbReference type="EMBL" id="VAH84118.1"/>
    </source>
</evidence>
<dbReference type="EMBL" id="LT934116">
    <property type="protein sequence ID" value="VAH84118.1"/>
    <property type="molecule type" value="Genomic_DNA"/>
</dbReference>
<evidence type="ECO:0000256" key="3">
    <source>
        <dbReference type="RuleBase" id="RU003690"/>
    </source>
</evidence>
<feature type="signal peptide" evidence="4">
    <location>
        <begin position="1"/>
        <end position="17"/>
    </location>
</feature>
<proteinExistence type="inferred from homology"/>
<evidence type="ECO:0008006" key="7">
    <source>
        <dbReference type="Google" id="ProtNLM"/>
    </source>
</evidence>
<sequence length="188" mass="21038">MALSSLLLLLLLAAAHGAAPALGLKRSDFPPDFVFGAATSAYQYEGAVAEDGRSPSIWDAFTHAGKMPDKSTGDIASDGYHKYKDDVKLMADTNLEAYRFSISWSRLVPRRGAVNPKGLEYYNSLINELVKHGIQIHVMLYHLDFPQVLDDEYGGWLSPRIGGFHNICRCVLQRVWRQGFVLDHDRRT</sequence>
<organism evidence="5 6">
    <name type="scientific">Triticum turgidum subsp. durum</name>
    <name type="common">Durum wheat</name>
    <name type="synonym">Triticum durum</name>
    <dbReference type="NCBI Taxonomy" id="4567"/>
    <lineage>
        <taxon>Eukaryota</taxon>
        <taxon>Viridiplantae</taxon>
        <taxon>Streptophyta</taxon>
        <taxon>Embryophyta</taxon>
        <taxon>Tracheophyta</taxon>
        <taxon>Spermatophyta</taxon>
        <taxon>Magnoliopsida</taxon>
        <taxon>Liliopsida</taxon>
        <taxon>Poales</taxon>
        <taxon>Poaceae</taxon>
        <taxon>BOP clade</taxon>
        <taxon>Pooideae</taxon>
        <taxon>Triticodae</taxon>
        <taxon>Triticeae</taxon>
        <taxon>Triticinae</taxon>
        <taxon>Triticum</taxon>
    </lineage>
</organism>
<evidence type="ECO:0000256" key="4">
    <source>
        <dbReference type="SAM" id="SignalP"/>
    </source>
</evidence>
<keyword evidence="6" id="KW-1185">Reference proteome</keyword>
<dbReference type="Gene3D" id="3.20.20.80">
    <property type="entry name" value="Glycosidases"/>
    <property type="match status" value="1"/>
</dbReference>
<evidence type="ECO:0000256" key="1">
    <source>
        <dbReference type="ARBA" id="ARBA00010838"/>
    </source>
</evidence>
<dbReference type="GO" id="GO:0008422">
    <property type="term" value="F:beta-glucosidase activity"/>
    <property type="evidence" value="ECO:0007669"/>
    <property type="project" value="TreeGrafter"/>
</dbReference>
<reference evidence="5 6" key="1">
    <citation type="submission" date="2017-09" db="EMBL/GenBank/DDBJ databases">
        <authorList>
            <consortium name="International Durum Wheat Genome Sequencing Consortium (IDWGSC)"/>
            <person name="Milanesi L."/>
        </authorList>
    </citation>
    <scope>NUCLEOTIDE SEQUENCE [LARGE SCALE GENOMIC DNA]</scope>
    <source>
        <strain evidence="6">cv. Svevo</strain>
    </source>
</reference>
<dbReference type="Pfam" id="PF00232">
    <property type="entry name" value="Glyco_hydro_1"/>
    <property type="match status" value="1"/>
</dbReference>
<dbReference type="PANTHER" id="PTHR10353">
    <property type="entry name" value="GLYCOSYL HYDROLASE"/>
    <property type="match status" value="1"/>
</dbReference>
<dbReference type="Gramene" id="TRITD3Bv1G244380.13">
    <property type="protein sequence ID" value="TRITD3Bv1G244380.13"/>
    <property type="gene ID" value="TRITD3Bv1G244380"/>
</dbReference>
<feature type="chain" id="PRO_5040194104" description="4-hydroxy-7-methoxy-3-oxo-3,4-dihydro-2H-1,4-benzoxazin-2-yl glucosidebeta-D-glucosidase" evidence="4">
    <location>
        <begin position="18"/>
        <end position="188"/>
    </location>
</feature>
<gene>
    <name evidence="5" type="ORF">TRITD_3Bv1G244380</name>
</gene>